<reference evidence="2" key="1">
    <citation type="submission" date="2017-10" db="EMBL/GenBank/DDBJ databases">
        <title>Rapid genome shrinkage in a self-fertile nematode reveals novel sperm competition proteins.</title>
        <authorList>
            <person name="Yin D."/>
            <person name="Schwarz E.M."/>
            <person name="Thomas C.G."/>
            <person name="Felde R.L."/>
            <person name="Korf I.F."/>
            <person name="Cutter A.D."/>
            <person name="Schartner C.M."/>
            <person name="Ralston E.J."/>
            <person name="Meyer B.J."/>
            <person name="Haag E.S."/>
        </authorList>
    </citation>
    <scope>NUCLEOTIDE SEQUENCE [LARGE SCALE GENOMIC DNA]</scope>
    <source>
        <strain evidence="2">JU1422</strain>
    </source>
</reference>
<comment type="caution">
    <text evidence="1">The sequence shown here is derived from an EMBL/GenBank/DDBJ whole genome shotgun (WGS) entry which is preliminary data.</text>
</comment>
<organism evidence="1 2">
    <name type="scientific">Caenorhabditis nigoni</name>
    <dbReference type="NCBI Taxonomy" id="1611254"/>
    <lineage>
        <taxon>Eukaryota</taxon>
        <taxon>Metazoa</taxon>
        <taxon>Ecdysozoa</taxon>
        <taxon>Nematoda</taxon>
        <taxon>Chromadorea</taxon>
        <taxon>Rhabditida</taxon>
        <taxon>Rhabditina</taxon>
        <taxon>Rhabditomorpha</taxon>
        <taxon>Rhabditoidea</taxon>
        <taxon>Rhabditidae</taxon>
        <taxon>Peloderinae</taxon>
        <taxon>Caenorhabditis</taxon>
    </lineage>
</organism>
<proteinExistence type="predicted"/>
<accession>A0A2G5SCS0</accession>
<dbReference type="EMBL" id="PDUG01000017">
    <property type="protein sequence ID" value="PIC12878.1"/>
    <property type="molecule type" value="Genomic_DNA"/>
</dbReference>
<gene>
    <name evidence="1" type="ORF">B9Z55_028117</name>
</gene>
<keyword evidence="2" id="KW-1185">Reference proteome</keyword>
<dbReference type="Proteomes" id="UP000230233">
    <property type="component" value="Unassembled WGS sequence"/>
</dbReference>
<name>A0A2G5SCS0_9PELO</name>
<evidence type="ECO:0000313" key="2">
    <source>
        <dbReference type="Proteomes" id="UP000230233"/>
    </source>
</evidence>
<protein>
    <submittedName>
        <fullName evidence="1">Uncharacterized protein</fullName>
    </submittedName>
</protein>
<sequence>MVFFWETGDVVGDCVYAQRIESQTDGYEKNKERKRLRPDQHEEMIKTGQVTLQFALQSFKKIGGMWMAWYSSGKLETWMETMRILTTDDVSLACSRGYVDVVTRSVCGQVDF</sequence>
<evidence type="ECO:0000313" key="1">
    <source>
        <dbReference type="EMBL" id="PIC12878.1"/>
    </source>
</evidence>
<dbReference type="AlphaFoldDB" id="A0A2G5SCS0"/>